<evidence type="ECO:0000256" key="1">
    <source>
        <dbReference type="ARBA" id="ARBA00001933"/>
    </source>
</evidence>
<evidence type="ECO:0000256" key="3">
    <source>
        <dbReference type="ARBA" id="ARBA00022898"/>
    </source>
</evidence>
<dbReference type="InterPro" id="IPR015424">
    <property type="entry name" value="PyrdxlP-dep_Trfase"/>
</dbReference>
<dbReference type="Pfam" id="PF00202">
    <property type="entry name" value="Aminotran_3"/>
    <property type="match status" value="1"/>
</dbReference>
<dbReference type="Gene3D" id="3.90.1150.10">
    <property type="entry name" value="Aspartate Aminotransferase, domain 1"/>
    <property type="match status" value="1"/>
</dbReference>
<comment type="similarity">
    <text evidence="2 4">Belongs to the class-III pyridoxal-phosphate-dependent aminotransferase family.</text>
</comment>
<dbReference type="InterPro" id="IPR049704">
    <property type="entry name" value="Aminotrans_3_PPA_site"/>
</dbReference>
<reference evidence="6" key="1">
    <citation type="journal article" date="2019" name="Int. J. Syst. Evol. Microbiol.">
        <title>The Global Catalogue of Microorganisms (GCM) 10K type strain sequencing project: providing services to taxonomists for standard genome sequencing and annotation.</title>
        <authorList>
            <consortium name="The Broad Institute Genomics Platform"/>
            <consortium name="The Broad Institute Genome Sequencing Center for Infectious Disease"/>
            <person name="Wu L."/>
            <person name="Ma J."/>
        </authorList>
    </citation>
    <scope>NUCLEOTIDE SEQUENCE [LARGE SCALE GENOMIC DNA]</scope>
    <source>
        <strain evidence="6">KCTC 42964</strain>
    </source>
</reference>
<dbReference type="Gene3D" id="3.40.640.10">
    <property type="entry name" value="Type I PLP-dependent aspartate aminotransferase-like (Major domain)"/>
    <property type="match status" value="1"/>
</dbReference>
<dbReference type="EMBL" id="JBHRTR010000054">
    <property type="protein sequence ID" value="MFC3231467.1"/>
    <property type="molecule type" value="Genomic_DNA"/>
</dbReference>
<keyword evidence="3 4" id="KW-0663">Pyridoxal phosphate</keyword>
<dbReference type="SUPFAM" id="SSF53383">
    <property type="entry name" value="PLP-dependent transferases"/>
    <property type="match status" value="1"/>
</dbReference>
<proteinExistence type="inferred from homology"/>
<dbReference type="InterPro" id="IPR005814">
    <property type="entry name" value="Aminotrans_3"/>
</dbReference>
<keyword evidence="6" id="KW-1185">Reference proteome</keyword>
<evidence type="ECO:0000313" key="6">
    <source>
        <dbReference type="Proteomes" id="UP001595528"/>
    </source>
</evidence>
<evidence type="ECO:0000256" key="2">
    <source>
        <dbReference type="ARBA" id="ARBA00008954"/>
    </source>
</evidence>
<organism evidence="5 6">
    <name type="scientific">Marinibaculum pumilum</name>
    <dbReference type="NCBI Taxonomy" id="1766165"/>
    <lineage>
        <taxon>Bacteria</taxon>
        <taxon>Pseudomonadati</taxon>
        <taxon>Pseudomonadota</taxon>
        <taxon>Alphaproteobacteria</taxon>
        <taxon>Rhodospirillales</taxon>
        <taxon>Rhodospirillaceae</taxon>
        <taxon>Marinibaculum</taxon>
    </lineage>
</organism>
<dbReference type="PANTHER" id="PTHR45688:SF13">
    <property type="entry name" value="ALANINE--GLYOXYLATE AMINOTRANSFERASE 2-LIKE"/>
    <property type="match status" value="1"/>
</dbReference>
<protein>
    <submittedName>
        <fullName evidence="5">Aspartate aminotransferase family protein</fullName>
    </submittedName>
</protein>
<accession>A0ABV7LB53</accession>
<dbReference type="PROSITE" id="PS00600">
    <property type="entry name" value="AA_TRANSFER_CLASS_3"/>
    <property type="match status" value="1"/>
</dbReference>
<dbReference type="CDD" id="cd00610">
    <property type="entry name" value="OAT_like"/>
    <property type="match status" value="1"/>
</dbReference>
<keyword evidence="5" id="KW-0032">Aminotransferase</keyword>
<evidence type="ECO:0000256" key="4">
    <source>
        <dbReference type="RuleBase" id="RU003560"/>
    </source>
</evidence>
<comment type="cofactor">
    <cofactor evidence="1">
        <name>pyridoxal 5'-phosphate</name>
        <dbReference type="ChEBI" id="CHEBI:597326"/>
    </cofactor>
</comment>
<dbReference type="PANTHER" id="PTHR45688">
    <property type="match status" value="1"/>
</dbReference>
<dbReference type="RefSeq" id="WP_379906951.1">
    <property type="nucleotide sequence ID" value="NZ_JBHRTR010000054.1"/>
</dbReference>
<evidence type="ECO:0000313" key="5">
    <source>
        <dbReference type="EMBL" id="MFC3231467.1"/>
    </source>
</evidence>
<comment type="caution">
    <text evidence="5">The sequence shown here is derived from an EMBL/GenBank/DDBJ whole genome shotgun (WGS) entry which is preliminary data.</text>
</comment>
<gene>
    <name evidence="5" type="ORF">ACFOGJ_29735</name>
</gene>
<dbReference type="GO" id="GO:0008483">
    <property type="term" value="F:transaminase activity"/>
    <property type="evidence" value="ECO:0007669"/>
    <property type="project" value="UniProtKB-KW"/>
</dbReference>
<dbReference type="InterPro" id="IPR015421">
    <property type="entry name" value="PyrdxlP-dep_Trfase_major"/>
</dbReference>
<dbReference type="InterPro" id="IPR015422">
    <property type="entry name" value="PyrdxlP-dep_Trfase_small"/>
</dbReference>
<name>A0ABV7LB53_9PROT</name>
<dbReference type="PIRSF" id="PIRSF000521">
    <property type="entry name" value="Transaminase_4ab_Lys_Orn"/>
    <property type="match status" value="1"/>
</dbReference>
<keyword evidence="5" id="KW-0808">Transferase</keyword>
<sequence length="444" mass="45938">MTGSKARQILDMNAYRPAADGAAAADPALARRLANVGAAAVLFYDAPIQMVAGEGAWMIAADGSRYLDFYNNVPSVGHTHPAVVAAVQDQIARLNINSRYLSPVVDDYLEALKAKLPADLSNIVLTCSGSEANDLAMRVAARASGGTGFVVTRNAYHGNTAAVTEISPSAFKRGAPADHVAQVPEPDPALFGTADGAGLAEGFAAAVRQAIAELAARGHRPAALVCDSIFSSDGVHADPPGFLAPAVAAMREAGGLFIADEVQPGFARTGDHFWGFGRHGLSPDIVTMGKPMGNGFPMAGMAARPDLVAAFCEDVGYFNTFGANPVAAAAGHAVLRVIAEEGLQANAATVGAHLMSRLRDMAARDRRISAVRGAGLFIGVDLEHDGAPAPDLATAVINGLKREHVLIGAAGRFGHTLKVRPPLCLGPDEADIFADALERVLAKT</sequence>
<dbReference type="Proteomes" id="UP001595528">
    <property type="component" value="Unassembled WGS sequence"/>
</dbReference>